<evidence type="ECO:0000313" key="2">
    <source>
        <dbReference type="Proteomes" id="UP000006073"/>
    </source>
</evidence>
<dbReference type="EMBL" id="ALWO02000037">
    <property type="protein sequence ID" value="EOZ95410.1"/>
    <property type="molecule type" value="Genomic_DNA"/>
</dbReference>
<organism evidence="1 2">
    <name type="scientific">Indibacter alkaliphilus (strain CCUG 57479 / KCTC 22604 / LW1)</name>
    <dbReference type="NCBI Taxonomy" id="1189612"/>
    <lineage>
        <taxon>Bacteria</taxon>
        <taxon>Pseudomonadati</taxon>
        <taxon>Bacteroidota</taxon>
        <taxon>Cytophagia</taxon>
        <taxon>Cytophagales</taxon>
        <taxon>Cyclobacteriaceae</taxon>
    </lineage>
</organism>
<sequence>MPWGDGDTGDAVIPLGRYQFESNSQLSGNVGISLTGCDSLGKISI</sequence>
<comment type="caution">
    <text evidence="1">The sequence shown here is derived from an EMBL/GenBank/DDBJ whole genome shotgun (WGS) entry which is preliminary data.</text>
</comment>
<protein>
    <submittedName>
        <fullName evidence="1">Uncharacterized protein</fullName>
    </submittedName>
</protein>
<accession>S2DEG8</accession>
<proteinExistence type="predicted"/>
<dbReference type="Proteomes" id="UP000006073">
    <property type="component" value="Unassembled WGS sequence"/>
</dbReference>
<reference evidence="1 2" key="1">
    <citation type="journal article" date="2013" name="Genome Announc.">
        <title>Draft Genome Sequence of Indibacter alkaliphilus Strain LW1T, Isolated from Lonar Lake, a Haloalkaline Lake in the Buldana District of Maharashtra, India.</title>
        <authorList>
            <person name="Singh A."/>
            <person name="Kumar Jangir P."/>
            <person name="Sharma R."/>
            <person name="Singh A."/>
            <person name="Kumar Pinnaka A."/>
            <person name="Shivaji S."/>
        </authorList>
    </citation>
    <scope>NUCLEOTIDE SEQUENCE [LARGE SCALE GENOMIC DNA]</scope>
    <source>
        <strain evidence="2">CCUG 57479 / KCTC 22604 / LW1</strain>
    </source>
</reference>
<keyword evidence="2" id="KW-1185">Reference proteome</keyword>
<gene>
    <name evidence="1" type="ORF">A33Q_2772</name>
</gene>
<name>S2DEG8_INDAL</name>
<dbReference type="AlphaFoldDB" id="S2DEG8"/>
<evidence type="ECO:0000313" key="1">
    <source>
        <dbReference type="EMBL" id="EOZ95410.1"/>
    </source>
</evidence>